<dbReference type="PANTHER" id="PTHR42935">
    <property type="entry name" value="SLR0930 PROTEIN"/>
    <property type="match status" value="1"/>
</dbReference>
<dbReference type="GO" id="GO:0005524">
    <property type="term" value="F:ATP binding"/>
    <property type="evidence" value="ECO:0007669"/>
    <property type="project" value="UniProtKB-KW"/>
</dbReference>
<evidence type="ECO:0000313" key="2">
    <source>
        <dbReference type="Proteomes" id="UP000530032"/>
    </source>
</evidence>
<dbReference type="Gene3D" id="3.40.50.300">
    <property type="entry name" value="P-loop containing nucleotide triphosphate hydrolases"/>
    <property type="match status" value="1"/>
</dbReference>
<sequence>MNPLERLVERAEQLMQRIESVLPQPLQAPANWNDAIAWRYRKRANGCGVLEPVRHVGAMQLSDLQNIDVQKEKIARNTEQFVSGRTANNVLLTGARGTGKSSLIRACLHSYAPQGLRLIEVDKADLTDLPDIVDVVASRPEKFIIYCDDLSFEEGEPGYKAMKSMLDGSVSAATANVLVYATSNRRHLLPEYMTDNLAQQKSENGEIHPGEVVEEKISLSERFGLWVSFYPFSQDEYLRVVAQWLSALGMDATTIESARPEALVWALERGSRSGRVAHQFARDYAGRNERPVVVNKRIADVDGLAEEADLE</sequence>
<gene>
    <name evidence="1" type="ORF">HF327_015965</name>
</gene>
<dbReference type="InterPro" id="IPR027417">
    <property type="entry name" value="P-loop_NTPase"/>
</dbReference>
<keyword evidence="1" id="KW-0547">Nucleotide-binding</keyword>
<keyword evidence="1" id="KW-0067">ATP-binding</keyword>
<dbReference type="AlphaFoldDB" id="A0A843B5M7"/>
<evidence type="ECO:0000313" key="1">
    <source>
        <dbReference type="EMBL" id="MBI1625993.1"/>
    </source>
</evidence>
<comment type="caution">
    <text evidence="1">The sequence shown here is derived from an EMBL/GenBank/DDBJ whole genome shotgun (WGS) entry which is preliminary data.</text>
</comment>
<proteinExistence type="predicted"/>
<dbReference type="Proteomes" id="UP000530032">
    <property type="component" value="Unassembled WGS sequence"/>
</dbReference>
<reference evidence="1" key="1">
    <citation type="submission" date="2020-12" db="EMBL/GenBank/DDBJ databases">
        <title>Comamonas sp. nov., isolated from stream water.</title>
        <authorList>
            <person name="Park K.-H."/>
        </authorList>
    </citation>
    <scope>NUCLEOTIDE SEQUENCE</scope>
    <source>
        <strain evidence="1">EJ-4</strain>
    </source>
</reference>
<dbReference type="RefSeq" id="WP_198461241.1">
    <property type="nucleotide sequence ID" value="NZ_JABBCQ020000014.1"/>
</dbReference>
<dbReference type="EMBL" id="JABBCQ020000014">
    <property type="protein sequence ID" value="MBI1625993.1"/>
    <property type="molecule type" value="Genomic_DNA"/>
</dbReference>
<dbReference type="InterPro" id="IPR008533">
    <property type="entry name" value="DUF815"/>
</dbReference>
<protein>
    <submittedName>
        <fullName evidence="1">ATP-binding protein</fullName>
    </submittedName>
</protein>
<organism evidence="1 2">
    <name type="scientific">Comamonas suwonensis</name>
    <dbReference type="NCBI Taxonomy" id="2606214"/>
    <lineage>
        <taxon>Bacteria</taxon>
        <taxon>Pseudomonadati</taxon>
        <taxon>Pseudomonadota</taxon>
        <taxon>Betaproteobacteria</taxon>
        <taxon>Burkholderiales</taxon>
        <taxon>Comamonadaceae</taxon>
        <taxon>Comamonas</taxon>
    </lineage>
</organism>
<dbReference type="PANTHER" id="PTHR42935:SF1">
    <property type="entry name" value="SLR0930 PROTEIN"/>
    <property type="match status" value="1"/>
</dbReference>
<keyword evidence="2" id="KW-1185">Reference proteome</keyword>
<accession>A0A843B5M7</accession>
<dbReference type="Pfam" id="PF05673">
    <property type="entry name" value="DUF815"/>
    <property type="match status" value="1"/>
</dbReference>
<dbReference type="SUPFAM" id="SSF52540">
    <property type="entry name" value="P-loop containing nucleoside triphosphate hydrolases"/>
    <property type="match status" value="1"/>
</dbReference>
<name>A0A843B5M7_9BURK</name>